<evidence type="ECO:0000313" key="2">
    <source>
        <dbReference type="EMBL" id="PVH96656.1"/>
    </source>
</evidence>
<gene>
    <name evidence="2" type="ORF">DM02DRAFT_107245</name>
</gene>
<feature type="transmembrane region" description="Helical" evidence="1">
    <location>
        <begin position="57"/>
        <end position="75"/>
    </location>
</feature>
<evidence type="ECO:0000256" key="1">
    <source>
        <dbReference type="SAM" id="Phobius"/>
    </source>
</evidence>
<dbReference type="AlphaFoldDB" id="A0A2V1DEQ8"/>
<sequence length="79" mass="8994">MHMLCSPCGLLASFVQLWGRRNVSCALFWMAFHQTLTTVILRGGFRRGRRRKEGEVEFVVFGLLSCGLLFLSLFVSCHV</sequence>
<keyword evidence="1" id="KW-1133">Transmembrane helix</keyword>
<keyword evidence="3" id="KW-1185">Reference proteome</keyword>
<feature type="transmembrane region" description="Helical" evidence="1">
    <location>
        <begin position="27"/>
        <end position="45"/>
    </location>
</feature>
<dbReference type="EMBL" id="KZ805458">
    <property type="protein sequence ID" value="PVH96656.1"/>
    <property type="molecule type" value="Genomic_DNA"/>
</dbReference>
<keyword evidence="1" id="KW-0812">Transmembrane</keyword>
<protein>
    <submittedName>
        <fullName evidence="2">Uncharacterized protein</fullName>
    </submittedName>
</protein>
<name>A0A2V1DEQ8_9PLEO</name>
<proteinExistence type="predicted"/>
<dbReference type="Proteomes" id="UP000244855">
    <property type="component" value="Unassembled WGS sequence"/>
</dbReference>
<evidence type="ECO:0000313" key="3">
    <source>
        <dbReference type="Proteomes" id="UP000244855"/>
    </source>
</evidence>
<keyword evidence="1" id="KW-0472">Membrane</keyword>
<accession>A0A2V1DEQ8</accession>
<reference evidence="2 3" key="1">
    <citation type="journal article" date="2018" name="Sci. Rep.">
        <title>Comparative genomics provides insights into the lifestyle and reveals functional heterogeneity of dark septate endophytic fungi.</title>
        <authorList>
            <person name="Knapp D.G."/>
            <person name="Nemeth J.B."/>
            <person name="Barry K."/>
            <person name="Hainaut M."/>
            <person name="Henrissat B."/>
            <person name="Johnson J."/>
            <person name="Kuo A."/>
            <person name="Lim J.H.P."/>
            <person name="Lipzen A."/>
            <person name="Nolan M."/>
            <person name="Ohm R.A."/>
            <person name="Tamas L."/>
            <person name="Grigoriev I.V."/>
            <person name="Spatafora J.W."/>
            <person name="Nagy L.G."/>
            <person name="Kovacs G.M."/>
        </authorList>
    </citation>
    <scope>NUCLEOTIDE SEQUENCE [LARGE SCALE GENOMIC DNA]</scope>
    <source>
        <strain evidence="2 3">DSE2036</strain>
    </source>
</reference>
<organism evidence="2 3">
    <name type="scientific">Periconia macrospinosa</name>
    <dbReference type="NCBI Taxonomy" id="97972"/>
    <lineage>
        <taxon>Eukaryota</taxon>
        <taxon>Fungi</taxon>
        <taxon>Dikarya</taxon>
        <taxon>Ascomycota</taxon>
        <taxon>Pezizomycotina</taxon>
        <taxon>Dothideomycetes</taxon>
        <taxon>Pleosporomycetidae</taxon>
        <taxon>Pleosporales</taxon>
        <taxon>Massarineae</taxon>
        <taxon>Periconiaceae</taxon>
        <taxon>Periconia</taxon>
    </lineage>
</organism>